<dbReference type="Proteomes" id="UP000770661">
    <property type="component" value="Unassembled WGS sequence"/>
</dbReference>
<evidence type="ECO:0000256" key="1">
    <source>
        <dbReference type="SAM" id="MobiDB-lite"/>
    </source>
</evidence>
<dbReference type="AlphaFoldDB" id="A0A8J4YTT3"/>
<organism evidence="2 3">
    <name type="scientific">Chionoecetes opilio</name>
    <name type="common">Atlantic snow crab</name>
    <name type="synonym">Cancer opilio</name>
    <dbReference type="NCBI Taxonomy" id="41210"/>
    <lineage>
        <taxon>Eukaryota</taxon>
        <taxon>Metazoa</taxon>
        <taxon>Ecdysozoa</taxon>
        <taxon>Arthropoda</taxon>
        <taxon>Crustacea</taxon>
        <taxon>Multicrustacea</taxon>
        <taxon>Malacostraca</taxon>
        <taxon>Eumalacostraca</taxon>
        <taxon>Eucarida</taxon>
        <taxon>Decapoda</taxon>
        <taxon>Pleocyemata</taxon>
        <taxon>Brachyura</taxon>
        <taxon>Eubrachyura</taxon>
        <taxon>Majoidea</taxon>
        <taxon>Majidae</taxon>
        <taxon>Chionoecetes</taxon>
    </lineage>
</organism>
<name>A0A8J4YTT3_CHIOP</name>
<reference evidence="2" key="1">
    <citation type="submission" date="2020-07" db="EMBL/GenBank/DDBJ databases">
        <title>The High-quality genome of the commercially important snow crab, Chionoecetes opilio.</title>
        <authorList>
            <person name="Jeong J.-H."/>
            <person name="Ryu S."/>
        </authorList>
    </citation>
    <scope>NUCLEOTIDE SEQUENCE</scope>
    <source>
        <strain evidence="2">MADBK_172401_WGS</strain>
        <tissue evidence="2">Digestive gland</tissue>
    </source>
</reference>
<evidence type="ECO:0000313" key="3">
    <source>
        <dbReference type="Proteomes" id="UP000770661"/>
    </source>
</evidence>
<protein>
    <submittedName>
        <fullName evidence="2">Uncharacterized protein</fullName>
    </submittedName>
</protein>
<sequence>MSKTKMMVTGKKMEQIYKLLRLPAFTYDIATWFIHIEALWAGSPDITDLHKFHALVRAIPLDVAARISSVLTTPPADGKCEALKTARVLCPLPLVGRARLTWLSLTRSNMTDVAFQHSSPVCRTLTGLQVFPFSEDMLRYRHTSLMPQPVRVQLAGLWGPIAINEYSELVDKIHAAYTSFPPPLPTHHSCACSASNRVRAPTVFTPSDTPAGSTKFLSALKRPGGRGGHGNSLAHSSSTDARLSDMASAIQRLEAACGNYP</sequence>
<dbReference type="EMBL" id="JACEEZ010003949">
    <property type="protein sequence ID" value="KAG0726824.1"/>
    <property type="molecule type" value="Genomic_DNA"/>
</dbReference>
<dbReference type="OrthoDB" id="6260718at2759"/>
<comment type="caution">
    <text evidence="2">The sequence shown here is derived from an EMBL/GenBank/DDBJ whole genome shotgun (WGS) entry which is preliminary data.</text>
</comment>
<accession>A0A8J4YTT3</accession>
<proteinExistence type="predicted"/>
<gene>
    <name evidence="2" type="ORF">GWK47_035811</name>
</gene>
<keyword evidence="3" id="KW-1185">Reference proteome</keyword>
<evidence type="ECO:0000313" key="2">
    <source>
        <dbReference type="EMBL" id="KAG0726824.1"/>
    </source>
</evidence>
<feature type="region of interest" description="Disordered" evidence="1">
    <location>
        <begin position="219"/>
        <end position="240"/>
    </location>
</feature>